<reference evidence="3 6" key="2">
    <citation type="submission" date="2018-10" db="EMBL/GenBank/DDBJ databases">
        <title>Sequencing the genomes of 1000 actinobacteria strains.</title>
        <authorList>
            <person name="Klenk H.-P."/>
        </authorList>
    </citation>
    <scope>NUCLEOTIDE SEQUENCE [LARGE SCALE GENOMIC DNA]</scope>
    <source>
        <strain evidence="3 6">DSM 45119</strain>
    </source>
</reference>
<evidence type="ECO:0000313" key="4">
    <source>
        <dbReference type="EMBL" id="SFO32945.1"/>
    </source>
</evidence>
<organism evidence="4 5">
    <name type="scientific">Saccharopolyspora antimicrobica</name>
    <dbReference type="NCBI Taxonomy" id="455193"/>
    <lineage>
        <taxon>Bacteria</taxon>
        <taxon>Bacillati</taxon>
        <taxon>Actinomycetota</taxon>
        <taxon>Actinomycetes</taxon>
        <taxon>Pseudonocardiales</taxon>
        <taxon>Pseudonocardiaceae</taxon>
        <taxon>Saccharopolyspora</taxon>
    </lineage>
</organism>
<proteinExistence type="inferred from homology"/>
<gene>
    <name evidence="3" type="ORF">ATL45_2142</name>
    <name evidence="4" type="ORF">SAMN05421805_112178</name>
</gene>
<dbReference type="InterPro" id="IPR035093">
    <property type="entry name" value="RelE/ParE_toxin_dom_sf"/>
</dbReference>
<dbReference type="STRING" id="455193.SAMN05421805_112178"/>
<dbReference type="SUPFAM" id="SSF143011">
    <property type="entry name" value="RelE-like"/>
    <property type="match status" value="1"/>
</dbReference>
<dbReference type="Proteomes" id="UP000270697">
    <property type="component" value="Unassembled WGS sequence"/>
</dbReference>
<evidence type="ECO:0000313" key="6">
    <source>
        <dbReference type="Proteomes" id="UP000270697"/>
    </source>
</evidence>
<protein>
    <submittedName>
        <fullName evidence="4">mRNA interferase RelE/StbE</fullName>
    </submittedName>
</protein>
<evidence type="ECO:0000313" key="5">
    <source>
        <dbReference type="Proteomes" id="UP000199398"/>
    </source>
</evidence>
<dbReference type="PANTHER" id="PTHR35601:SF1">
    <property type="entry name" value="TOXIN RELE"/>
    <property type="match status" value="1"/>
</dbReference>
<comment type="similarity">
    <text evidence="1">Belongs to the RelE toxin family.</text>
</comment>
<dbReference type="EMBL" id="RBXX01000002">
    <property type="protein sequence ID" value="RKT83847.1"/>
    <property type="molecule type" value="Genomic_DNA"/>
</dbReference>
<reference evidence="4 5" key="1">
    <citation type="submission" date="2016-10" db="EMBL/GenBank/DDBJ databases">
        <authorList>
            <person name="de Groot N.N."/>
        </authorList>
    </citation>
    <scope>NUCLEOTIDE SEQUENCE [LARGE SCALE GENOMIC DNA]</scope>
    <source>
        <strain evidence="4 5">CPCC 201259</strain>
    </source>
</reference>
<name>A0A1I5GA62_9PSEU</name>
<dbReference type="PANTHER" id="PTHR35601">
    <property type="entry name" value="TOXIN RELE"/>
    <property type="match status" value="1"/>
</dbReference>
<evidence type="ECO:0000256" key="1">
    <source>
        <dbReference type="ARBA" id="ARBA00006226"/>
    </source>
</evidence>
<keyword evidence="6" id="KW-1185">Reference proteome</keyword>
<accession>A0A1I5GA62</accession>
<keyword evidence="2" id="KW-1277">Toxin-antitoxin system</keyword>
<evidence type="ECO:0000313" key="3">
    <source>
        <dbReference type="EMBL" id="RKT83847.1"/>
    </source>
</evidence>
<dbReference type="InterPro" id="IPR007712">
    <property type="entry name" value="RelE/ParE_toxin"/>
</dbReference>
<dbReference type="AlphaFoldDB" id="A0A1I5GA62"/>
<dbReference type="OrthoDB" id="5326046at2"/>
<dbReference type="RefSeq" id="WP_093156557.1">
    <property type="nucleotide sequence ID" value="NZ_FOUP01000012.1"/>
</dbReference>
<dbReference type="Pfam" id="PF05016">
    <property type="entry name" value="ParE_toxin"/>
    <property type="match status" value="1"/>
</dbReference>
<evidence type="ECO:0000256" key="2">
    <source>
        <dbReference type="ARBA" id="ARBA00022649"/>
    </source>
</evidence>
<dbReference type="Proteomes" id="UP000199398">
    <property type="component" value="Unassembled WGS sequence"/>
</dbReference>
<dbReference type="Gene3D" id="3.30.2310.20">
    <property type="entry name" value="RelE-like"/>
    <property type="match status" value="1"/>
</dbReference>
<sequence>MTWRGSYTVVYTAAARRQMNRLPLAAAMAMHDHLTGPVADNPHRLGKRLDVPFDGLCSTRRGEYRALYSIDDGRITVTVVTVAHRRDAYRPS</sequence>
<dbReference type="EMBL" id="FOUP01000012">
    <property type="protein sequence ID" value="SFO32945.1"/>
    <property type="molecule type" value="Genomic_DNA"/>
</dbReference>